<name>A0A6C0BR86_9ZZZZ</name>
<evidence type="ECO:0000256" key="2">
    <source>
        <dbReference type="ARBA" id="ARBA00022759"/>
    </source>
</evidence>
<keyword evidence="2" id="KW-0540">Nuclease</keyword>
<dbReference type="Pfam" id="PF00752">
    <property type="entry name" value="XPG_N"/>
    <property type="match status" value="1"/>
</dbReference>
<dbReference type="SMART" id="SM00484">
    <property type="entry name" value="XPGI"/>
    <property type="match status" value="1"/>
</dbReference>
<dbReference type="GO" id="GO:0017108">
    <property type="term" value="F:5'-flap endonuclease activity"/>
    <property type="evidence" value="ECO:0007669"/>
    <property type="project" value="TreeGrafter"/>
</dbReference>
<dbReference type="Pfam" id="PF00867">
    <property type="entry name" value="XPG_I"/>
    <property type="match status" value="1"/>
</dbReference>
<evidence type="ECO:0000256" key="3">
    <source>
        <dbReference type="ARBA" id="ARBA00022842"/>
    </source>
</evidence>
<organism evidence="6">
    <name type="scientific">viral metagenome</name>
    <dbReference type="NCBI Taxonomy" id="1070528"/>
    <lineage>
        <taxon>unclassified sequences</taxon>
        <taxon>metagenomes</taxon>
        <taxon>organismal metagenomes</taxon>
    </lineage>
</organism>
<dbReference type="SUPFAM" id="SSF88723">
    <property type="entry name" value="PIN domain-like"/>
    <property type="match status" value="1"/>
</dbReference>
<dbReference type="Gene3D" id="3.40.50.1010">
    <property type="entry name" value="5'-nuclease"/>
    <property type="match status" value="1"/>
</dbReference>
<sequence length="312" mass="36288">MGVKHLNKFIRLNANEGVIKTHLENLSGWVVAIDTSNYLYRFAKNGSMIRGLYNMINTLKRYEIIPLFVLDGVPPSEKTGVLNERRRDRYIALDNYNKLKSDNDTMMTTIDYTKMREYKRKSTYVSRYDVMNAVKLMDLMGVSYIKATGEADQLCCLFTIKGITNACMSEDMDMFVYGTNTVLRYLSLIHDNVVIYDYHTILNELDIPKDDFTSICVLSGSEYNNKYKYEDMISVFDIMNMYSKYRKSGSKLPFVKWITIFSHNIDTIDIGLFNRIIENYDINNDTLPDFKINSKIITTNNEIMDFVNGFVK</sequence>
<evidence type="ECO:0000259" key="4">
    <source>
        <dbReference type="SMART" id="SM00484"/>
    </source>
</evidence>
<keyword evidence="1" id="KW-0479">Metal-binding</keyword>
<feature type="domain" description="XPG-I" evidence="4">
    <location>
        <begin position="138"/>
        <end position="207"/>
    </location>
</feature>
<keyword evidence="2" id="KW-0378">Hydrolase</keyword>
<dbReference type="PANTHER" id="PTHR11081:SF9">
    <property type="entry name" value="FLAP ENDONUCLEASE 1"/>
    <property type="match status" value="1"/>
</dbReference>
<proteinExistence type="predicted"/>
<dbReference type="InterPro" id="IPR006085">
    <property type="entry name" value="XPG_DNA_repair_N"/>
</dbReference>
<keyword evidence="3" id="KW-0460">Magnesium</keyword>
<accession>A0A6C0BR86</accession>
<keyword evidence="2" id="KW-0255">Endonuclease</keyword>
<dbReference type="EMBL" id="MN739225">
    <property type="protein sequence ID" value="QHS94502.1"/>
    <property type="molecule type" value="Genomic_DNA"/>
</dbReference>
<evidence type="ECO:0008006" key="7">
    <source>
        <dbReference type="Google" id="ProtNLM"/>
    </source>
</evidence>
<dbReference type="InterPro" id="IPR029060">
    <property type="entry name" value="PIN-like_dom_sf"/>
</dbReference>
<dbReference type="InterPro" id="IPR006084">
    <property type="entry name" value="XPG/Rad2"/>
</dbReference>
<reference evidence="6" key="1">
    <citation type="journal article" date="2020" name="Nature">
        <title>Giant virus diversity and host interactions through global metagenomics.</title>
        <authorList>
            <person name="Schulz F."/>
            <person name="Roux S."/>
            <person name="Paez-Espino D."/>
            <person name="Jungbluth S."/>
            <person name="Walsh D.A."/>
            <person name="Denef V.J."/>
            <person name="McMahon K.D."/>
            <person name="Konstantinidis K.T."/>
            <person name="Eloe-Fadrosh E.A."/>
            <person name="Kyrpides N.C."/>
            <person name="Woyke T."/>
        </authorList>
    </citation>
    <scope>NUCLEOTIDE SEQUENCE</scope>
    <source>
        <strain evidence="6">GVMAG-M-3300018416-45</strain>
    </source>
</reference>
<feature type="domain" description="XPG N-terminal" evidence="5">
    <location>
        <begin position="1"/>
        <end position="92"/>
    </location>
</feature>
<dbReference type="PANTHER" id="PTHR11081">
    <property type="entry name" value="FLAP ENDONUCLEASE FAMILY MEMBER"/>
    <property type="match status" value="1"/>
</dbReference>
<protein>
    <recommendedName>
        <fullName evidence="7">XPG N-terminal domain-containing protein</fullName>
    </recommendedName>
</protein>
<dbReference type="AlphaFoldDB" id="A0A6C0BR86"/>
<dbReference type="InterPro" id="IPR006086">
    <property type="entry name" value="XPG-I_dom"/>
</dbReference>
<evidence type="ECO:0000256" key="1">
    <source>
        <dbReference type="ARBA" id="ARBA00022723"/>
    </source>
</evidence>
<dbReference type="GO" id="GO:0046872">
    <property type="term" value="F:metal ion binding"/>
    <property type="evidence" value="ECO:0007669"/>
    <property type="project" value="UniProtKB-KW"/>
</dbReference>
<evidence type="ECO:0000259" key="5">
    <source>
        <dbReference type="SMART" id="SM00485"/>
    </source>
</evidence>
<evidence type="ECO:0000313" key="6">
    <source>
        <dbReference type="EMBL" id="QHS94502.1"/>
    </source>
</evidence>
<dbReference type="SMART" id="SM00485">
    <property type="entry name" value="XPGN"/>
    <property type="match status" value="1"/>
</dbReference>
<dbReference type="PRINTS" id="PR00853">
    <property type="entry name" value="XPGRADSUPER"/>
</dbReference>